<keyword evidence="2" id="KW-1185">Reference proteome</keyword>
<accession>A0ABV9L9W8</accession>
<reference evidence="2" key="1">
    <citation type="journal article" date="2019" name="Int. J. Syst. Evol. Microbiol.">
        <title>The Global Catalogue of Microorganisms (GCM) 10K type strain sequencing project: providing services to taxonomists for standard genome sequencing and annotation.</title>
        <authorList>
            <consortium name="The Broad Institute Genomics Platform"/>
            <consortium name="The Broad Institute Genome Sequencing Center for Infectious Disease"/>
            <person name="Wu L."/>
            <person name="Ma J."/>
        </authorList>
    </citation>
    <scope>NUCLEOTIDE SEQUENCE [LARGE SCALE GENOMIC DNA]</scope>
    <source>
        <strain evidence="2">CGMCC 4.7427</strain>
    </source>
</reference>
<name>A0ABV9L9W8_9FLAO</name>
<proteinExistence type="predicted"/>
<dbReference type="RefSeq" id="WP_380032768.1">
    <property type="nucleotide sequence ID" value="NZ_JBHSHB010000008.1"/>
</dbReference>
<dbReference type="EMBL" id="JBHSHB010000008">
    <property type="protein sequence ID" value="MFC4689940.1"/>
    <property type="molecule type" value="Genomic_DNA"/>
</dbReference>
<organism evidence="1 2">
    <name type="scientific">Dokdonia genika</name>
    <dbReference type="NCBI Taxonomy" id="308113"/>
    <lineage>
        <taxon>Bacteria</taxon>
        <taxon>Pseudomonadati</taxon>
        <taxon>Bacteroidota</taxon>
        <taxon>Flavobacteriia</taxon>
        <taxon>Flavobacteriales</taxon>
        <taxon>Flavobacteriaceae</taxon>
        <taxon>Dokdonia</taxon>
    </lineage>
</organism>
<dbReference type="Proteomes" id="UP001595878">
    <property type="component" value="Unassembled WGS sequence"/>
</dbReference>
<gene>
    <name evidence="1" type="ORF">ACFO5T_05820</name>
</gene>
<protein>
    <submittedName>
        <fullName evidence="1">Uncharacterized protein</fullName>
    </submittedName>
</protein>
<evidence type="ECO:0000313" key="1">
    <source>
        <dbReference type="EMBL" id="MFC4689940.1"/>
    </source>
</evidence>
<sequence>MNTARAYDTERYRRLAIKKDLIELNQWMEAVEDINEDLAQFKIIEHQLVQNSSIASGILGFRRKNTLVMGLLCKYEQDLKKEYEYGKREYDLPRAKEHEKYRDYFNELTMEFKQLKKAIYSNLCKYKRR</sequence>
<comment type="caution">
    <text evidence="1">The sequence shown here is derived from an EMBL/GenBank/DDBJ whole genome shotgun (WGS) entry which is preliminary data.</text>
</comment>
<evidence type="ECO:0000313" key="2">
    <source>
        <dbReference type="Proteomes" id="UP001595878"/>
    </source>
</evidence>